<dbReference type="OMA" id="EYFLMAS"/>
<dbReference type="PANTHER" id="PTHR19879">
    <property type="entry name" value="TRANSCRIPTION INITIATION FACTOR TFIID"/>
    <property type="match status" value="1"/>
</dbReference>
<dbReference type="SUPFAM" id="SSF160897">
    <property type="entry name" value="Taf5 N-terminal domain-like"/>
    <property type="match status" value="1"/>
</dbReference>
<keyword evidence="11" id="KW-0648">Protein biosynthesis</keyword>
<dbReference type="SUPFAM" id="SSF50978">
    <property type="entry name" value="WD40 repeat-like"/>
    <property type="match status" value="1"/>
</dbReference>
<dbReference type="STRING" id="7266.A0A3B0KPE8"/>
<dbReference type="PANTHER" id="PTHR19879:SF1">
    <property type="entry name" value="CANNONBALL-RELATED"/>
    <property type="match status" value="1"/>
</dbReference>
<dbReference type="Gene3D" id="2.130.10.10">
    <property type="entry name" value="YVTN repeat-like/Quinoprotein amine dehydrogenase"/>
    <property type="match status" value="2"/>
</dbReference>
<dbReference type="GO" id="GO:0003743">
    <property type="term" value="F:translation initiation factor activity"/>
    <property type="evidence" value="ECO:0007669"/>
    <property type="project" value="UniProtKB-KW"/>
</dbReference>
<feature type="repeat" description="WD" evidence="8">
    <location>
        <begin position="448"/>
        <end position="489"/>
    </location>
</feature>
<dbReference type="InterPro" id="IPR001680">
    <property type="entry name" value="WD40_rpt"/>
</dbReference>
<evidence type="ECO:0000256" key="5">
    <source>
        <dbReference type="ARBA" id="ARBA00023015"/>
    </source>
</evidence>
<dbReference type="Gene3D" id="1.25.40.500">
    <property type="entry name" value="TFIID subunit TAF5, NTD2 domain"/>
    <property type="match status" value="1"/>
</dbReference>
<dbReference type="InterPro" id="IPR020472">
    <property type="entry name" value="WD40_PAC1"/>
</dbReference>
<dbReference type="InterPro" id="IPR007582">
    <property type="entry name" value="TFIID_NTD2"/>
</dbReference>
<feature type="domain" description="TFIID subunit TAF5 NTD2" evidence="10">
    <location>
        <begin position="87"/>
        <end position="171"/>
    </location>
</feature>
<evidence type="ECO:0000259" key="10">
    <source>
        <dbReference type="Pfam" id="PF04494"/>
    </source>
</evidence>
<dbReference type="InterPro" id="IPR019775">
    <property type="entry name" value="WD40_repeat_CS"/>
</dbReference>
<evidence type="ECO:0000256" key="7">
    <source>
        <dbReference type="ARBA" id="ARBA00023242"/>
    </source>
</evidence>
<evidence type="ECO:0000256" key="1">
    <source>
        <dbReference type="ARBA" id="ARBA00004123"/>
    </source>
</evidence>
<dbReference type="PRINTS" id="PR00320">
    <property type="entry name" value="GPROTEINBRPT"/>
</dbReference>
<comment type="similarity">
    <text evidence="2">Belongs to the WD repeat TAF5 family.</text>
</comment>
<evidence type="ECO:0000256" key="8">
    <source>
        <dbReference type="PROSITE-ProRule" id="PRU00221"/>
    </source>
</evidence>
<dbReference type="Pfam" id="PF00400">
    <property type="entry name" value="WD40"/>
    <property type="match status" value="4"/>
</dbReference>
<feature type="repeat" description="WD" evidence="8">
    <location>
        <begin position="406"/>
        <end position="447"/>
    </location>
</feature>
<keyword evidence="5" id="KW-0805">Transcription regulation</keyword>
<evidence type="ECO:0000256" key="2">
    <source>
        <dbReference type="ARBA" id="ARBA00009435"/>
    </source>
</evidence>
<evidence type="ECO:0000256" key="4">
    <source>
        <dbReference type="ARBA" id="ARBA00022737"/>
    </source>
</evidence>
<dbReference type="InterPro" id="IPR015943">
    <property type="entry name" value="WD40/YVTN_repeat-like_dom_sf"/>
</dbReference>
<keyword evidence="12" id="KW-1185">Reference proteome</keyword>
<evidence type="ECO:0000256" key="9">
    <source>
        <dbReference type="SAM" id="MobiDB-lite"/>
    </source>
</evidence>
<keyword evidence="7" id="KW-0539">Nucleus</keyword>
<evidence type="ECO:0000313" key="11">
    <source>
        <dbReference type="EMBL" id="SPP88499.1"/>
    </source>
</evidence>
<gene>
    <name evidence="11" type="ORF">DGUA_6G018728</name>
</gene>
<keyword evidence="3 8" id="KW-0853">WD repeat</keyword>
<dbReference type="CDD" id="cd00200">
    <property type="entry name" value="WD40"/>
    <property type="match status" value="1"/>
</dbReference>
<feature type="repeat" description="WD" evidence="8">
    <location>
        <begin position="320"/>
        <end position="351"/>
    </location>
</feature>
<keyword evidence="4" id="KW-0677">Repeat</keyword>
<organism evidence="11 12">
    <name type="scientific">Drosophila guanche</name>
    <name type="common">Fruit fly</name>
    <dbReference type="NCBI Taxonomy" id="7266"/>
    <lineage>
        <taxon>Eukaryota</taxon>
        <taxon>Metazoa</taxon>
        <taxon>Ecdysozoa</taxon>
        <taxon>Arthropoda</taxon>
        <taxon>Hexapoda</taxon>
        <taxon>Insecta</taxon>
        <taxon>Pterygota</taxon>
        <taxon>Neoptera</taxon>
        <taxon>Endopterygota</taxon>
        <taxon>Diptera</taxon>
        <taxon>Brachycera</taxon>
        <taxon>Muscomorpha</taxon>
        <taxon>Ephydroidea</taxon>
        <taxon>Drosophilidae</taxon>
        <taxon>Drosophila</taxon>
        <taxon>Sophophora</taxon>
    </lineage>
</organism>
<reference evidence="12" key="1">
    <citation type="submission" date="2018-01" db="EMBL/GenBank/DDBJ databases">
        <authorList>
            <person name="Alioto T."/>
            <person name="Alioto T."/>
        </authorList>
    </citation>
    <scope>NUCLEOTIDE SEQUENCE [LARGE SCALE GENOMIC DNA]</scope>
</reference>
<dbReference type="InterPro" id="IPR036322">
    <property type="entry name" value="WD40_repeat_dom_sf"/>
</dbReference>
<dbReference type="Pfam" id="PF04494">
    <property type="entry name" value="TFIID_NTD2"/>
    <property type="match status" value="1"/>
</dbReference>
<feature type="region of interest" description="Disordered" evidence="9">
    <location>
        <begin position="1"/>
        <end position="41"/>
    </location>
</feature>
<dbReference type="CDD" id="cd08044">
    <property type="entry name" value="TAF5_NTD2"/>
    <property type="match status" value="1"/>
</dbReference>
<dbReference type="PROSITE" id="PS50294">
    <property type="entry name" value="WD_REPEATS_REGION"/>
    <property type="match status" value="3"/>
</dbReference>
<evidence type="ECO:0000256" key="6">
    <source>
        <dbReference type="ARBA" id="ARBA00023163"/>
    </source>
</evidence>
<comment type="subcellular location">
    <subcellularLocation>
        <location evidence="1">Nucleus</location>
    </subcellularLocation>
</comment>
<keyword evidence="6" id="KW-0804">Transcription</keyword>
<accession>A0A3B0KPE8</accession>
<dbReference type="InterPro" id="IPR037264">
    <property type="entry name" value="TFIID_NTD2_sf"/>
</dbReference>
<dbReference type="AlphaFoldDB" id="A0A3B0KPE8"/>
<dbReference type="PROSITE" id="PS50082">
    <property type="entry name" value="WD_REPEATS_2"/>
    <property type="match status" value="4"/>
</dbReference>
<dbReference type="SMART" id="SM00320">
    <property type="entry name" value="WD40"/>
    <property type="match status" value="5"/>
</dbReference>
<name>A0A3B0KPE8_DROGU</name>
<proteinExistence type="inferred from homology"/>
<dbReference type="PROSITE" id="PS00678">
    <property type="entry name" value="WD_REPEATS_1"/>
    <property type="match status" value="1"/>
</dbReference>
<sequence>MGGRNLQQKKWKSKKKKSQNRKQNNHQKKKPPSEEANDSLVEKCETSDMELEVVELWEDFVDFYEGEAHGPKQERKFCKALQNKELMEYEGTFVGLRNIIQQMSNFRKFEVFMMLYPTLAMGYLQMVYSGKWQRARDYVERHKVDLCDYYRKRIENLKLIRKRKDMPGRALELLSGVKKEYFLMASTTWEQFMVIQSRLWTRKQQECFSAHFQIATYSDFMMPLERRITDHPLPEPFNWAAAVQGSDSTPGTSEPLGRNRLPALSMNLATPVDTEDEVTCATLSEDHCSVAFGTFSGMMHVVAVRKDWREANNLRRENVFQAHQKWVMACAFSPGDRHLLTSSADKTMRLWCTRSGCCKIVYTTGQVPLTASCVAFAPRGCYFATASEDAVVRVWREDAEHPIISLFGHLAKLMVCRFHPNGNYLATGSADATVRIWDYRNHAQMRVFRGHKAPVSALVYSICGRYLVSGGRDDLVIVWDTSTARLLRCLWQHKALSIASIDISYCNNLLAVWSQEFQLTLWDFQLLLQNSSMENVSSAQSNDSNGKLLIRTVKAPENVIWLQSGFFGRDGLVAIYAEDYKKSADVLASIVKQIENLQIGTKSEAEKNEIMESMLNKILSSESDNTAAGRS</sequence>
<dbReference type="EMBL" id="OUUW01000015">
    <property type="protein sequence ID" value="SPP88499.1"/>
    <property type="molecule type" value="Genomic_DNA"/>
</dbReference>
<dbReference type="GO" id="GO:0016251">
    <property type="term" value="F:RNA polymerase II general transcription initiation factor activity"/>
    <property type="evidence" value="ECO:0007669"/>
    <property type="project" value="TreeGrafter"/>
</dbReference>
<protein>
    <submittedName>
        <fullName evidence="11">Blast:Transcription initiation factor TFIID subunit 5</fullName>
    </submittedName>
</protein>
<dbReference type="OrthoDB" id="10266330at2759"/>
<dbReference type="Proteomes" id="UP000268350">
    <property type="component" value="Unassembled WGS sequence"/>
</dbReference>
<evidence type="ECO:0000256" key="3">
    <source>
        <dbReference type="ARBA" id="ARBA00022574"/>
    </source>
</evidence>
<feature type="compositionally biased region" description="Basic residues" evidence="9">
    <location>
        <begin position="7"/>
        <end position="30"/>
    </location>
</feature>
<feature type="repeat" description="WD" evidence="8">
    <location>
        <begin position="374"/>
        <end position="395"/>
    </location>
</feature>
<dbReference type="GO" id="GO:0005634">
    <property type="term" value="C:nucleus"/>
    <property type="evidence" value="ECO:0007669"/>
    <property type="project" value="UniProtKB-SubCell"/>
</dbReference>
<evidence type="ECO:0000313" key="12">
    <source>
        <dbReference type="Proteomes" id="UP000268350"/>
    </source>
</evidence>
<keyword evidence="11" id="KW-0396">Initiation factor</keyword>